<sequence>MASSVKNAVGAVVESKECYLSAYAVKGVPTSDHLKFRTVSLPVAADSIPDGHVAVELRLVSVDPYVRTRMTGRKDGLYFPPFELSEVKLIKEEFGYDDGFNYNKETDFDAALSKYFPDGIDLYFDNVGGKMLEAVLNHINPHARISLCGMISQYNTVITF</sequence>
<dbReference type="InterPro" id="IPR036291">
    <property type="entry name" value="NAD(P)-bd_dom_sf"/>
</dbReference>
<dbReference type="AlphaFoldDB" id="A0A2I0KJC5"/>
<dbReference type="Gene3D" id="3.40.50.720">
    <property type="entry name" value="NAD(P)-binding Rossmann-like Domain"/>
    <property type="match status" value="1"/>
</dbReference>
<protein>
    <recommendedName>
        <fullName evidence="6">Oxidoreductase N-terminal domain-containing protein</fullName>
    </recommendedName>
</protein>
<reference evidence="4 5" key="1">
    <citation type="submission" date="2017-11" db="EMBL/GenBank/DDBJ databases">
        <title>De-novo sequencing of pomegranate (Punica granatum L.) genome.</title>
        <authorList>
            <person name="Akparov Z."/>
            <person name="Amiraslanov A."/>
            <person name="Hajiyeva S."/>
            <person name="Abbasov M."/>
            <person name="Kaur K."/>
            <person name="Hamwieh A."/>
            <person name="Solovyev V."/>
            <person name="Salamov A."/>
            <person name="Braich B."/>
            <person name="Kosarev P."/>
            <person name="Mahmoud A."/>
            <person name="Hajiyev E."/>
            <person name="Babayeva S."/>
            <person name="Izzatullayeva V."/>
            <person name="Mammadov A."/>
            <person name="Mammadov A."/>
            <person name="Sharifova S."/>
            <person name="Ojaghi J."/>
            <person name="Eynullazada K."/>
            <person name="Bayramov B."/>
            <person name="Abdulazimova A."/>
            <person name="Shahmuradov I."/>
        </authorList>
    </citation>
    <scope>NUCLEOTIDE SEQUENCE [LARGE SCALE GENOMIC DNA]</scope>
    <source>
        <strain evidence="5">cv. AG2017</strain>
        <tissue evidence="4">Leaf</tissue>
    </source>
</reference>
<dbReference type="Proteomes" id="UP000233551">
    <property type="component" value="Unassembled WGS sequence"/>
</dbReference>
<dbReference type="PANTHER" id="PTHR43205">
    <property type="entry name" value="PROSTAGLANDIN REDUCTASE"/>
    <property type="match status" value="1"/>
</dbReference>
<gene>
    <name evidence="4" type="ORF">CRG98_010995</name>
</gene>
<comment type="caution">
    <text evidence="4">The sequence shown here is derived from an EMBL/GenBank/DDBJ whole genome shotgun (WGS) entry which is preliminary data.</text>
</comment>
<dbReference type="EMBL" id="PGOL01000547">
    <property type="protein sequence ID" value="PKI68591.1"/>
    <property type="molecule type" value="Genomic_DNA"/>
</dbReference>
<dbReference type="InterPro" id="IPR011032">
    <property type="entry name" value="GroES-like_sf"/>
</dbReference>
<dbReference type="PANTHER" id="PTHR43205:SF80">
    <property type="entry name" value="2-ALKENAL REDUCTASE (NADP(+)-DEPENDENT)-LIKE"/>
    <property type="match status" value="1"/>
</dbReference>
<dbReference type="InterPro" id="IPR045010">
    <property type="entry name" value="MDR_fam"/>
</dbReference>
<feature type="domain" description="Alcohol dehydrogenase-like C-terminal" evidence="2">
    <location>
        <begin position="88"/>
        <end position="155"/>
    </location>
</feature>
<dbReference type="STRING" id="22663.A0A2I0KJC5"/>
<proteinExistence type="predicted"/>
<evidence type="ECO:0008006" key="6">
    <source>
        <dbReference type="Google" id="ProtNLM"/>
    </source>
</evidence>
<keyword evidence="5" id="KW-1185">Reference proteome</keyword>
<evidence type="ECO:0000256" key="1">
    <source>
        <dbReference type="ARBA" id="ARBA00023002"/>
    </source>
</evidence>
<dbReference type="InterPro" id="IPR013149">
    <property type="entry name" value="ADH-like_C"/>
</dbReference>
<keyword evidence="1" id="KW-0560">Oxidoreductase</keyword>
<dbReference type="Pfam" id="PF16884">
    <property type="entry name" value="ADH_N_2"/>
    <property type="match status" value="1"/>
</dbReference>
<evidence type="ECO:0000313" key="4">
    <source>
        <dbReference type="EMBL" id="PKI68591.1"/>
    </source>
</evidence>
<dbReference type="GO" id="GO:0032440">
    <property type="term" value="F:2-alkenal reductase [NAD(P)H] activity"/>
    <property type="evidence" value="ECO:0007669"/>
    <property type="project" value="TreeGrafter"/>
</dbReference>
<name>A0A2I0KJC5_PUNGR</name>
<dbReference type="InterPro" id="IPR041694">
    <property type="entry name" value="ADH_N_2"/>
</dbReference>
<feature type="domain" description="Oxidoreductase N-terminal" evidence="3">
    <location>
        <begin position="24"/>
        <end position="87"/>
    </location>
</feature>
<organism evidence="4 5">
    <name type="scientific">Punica granatum</name>
    <name type="common">Pomegranate</name>
    <dbReference type="NCBI Taxonomy" id="22663"/>
    <lineage>
        <taxon>Eukaryota</taxon>
        <taxon>Viridiplantae</taxon>
        <taxon>Streptophyta</taxon>
        <taxon>Embryophyta</taxon>
        <taxon>Tracheophyta</taxon>
        <taxon>Spermatophyta</taxon>
        <taxon>Magnoliopsida</taxon>
        <taxon>eudicotyledons</taxon>
        <taxon>Gunneridae</taxon>
        <taxon>Pentapetalae</taxon>
        <taxon>rosids</taxon>
        <taxon>malvids</taxon>
        <taxon>Myrtales</taxon>
        <taxon>Lythraceae</taxon>
        <taxon>Punica</taxon>
    </lineage>
</organism>
<evidence type="ECO:0000313" key="5">
    <source>
        <dbReference type="Proteomes" id="UP000233551"/>
    </source>
</evidence>
<dbReference type="SUPFAM" id="SSF51735">
    <property type="entry name" value="NAD(P)-binding Rossmann-fold domains"/>
    <property type="match status" value="1"/>
</dbReference>
<dbReference type="Pfam" id="PF00107">
    <property type="entry name" value="ADH_zinc_N"/>
    <property type="match status" value="1"/>
</dbReference>
<accession>A0A2I0KJC5</accession>
<evidence type="ECO:0000259" key="3">
    <source>
        <dbReference type="Pfam" id="PF16884"/>
    </source>
</evidence>
<dbReference type="SUPFAM" id="SSF50129">
    <property type="entry name" value="GroES-like"/>
    <property type="match status" value="1"/>
</dbReference>
<evidence type="ECO:0000259" key="2">
    <source>
        <dbReference type="Pfam" id="PF00107"/>
    </source>
</evidence>
<dbReference type="Gene3D" id="3.90.180.10">
    <property type="entry name" value="Medium-chain alcohol dehydrogenases, catalytic domain"/>
    <property type="match status" value="1"/>
</dbReference>